<evidence type="ECO:0000313" key="3">
    <source>
        <dbReference type="Proteomes" id="UP000807469"/>
    </source>
</evidence>
<feature type="signal peptide" evidence="1">
    <location>
        <begin position="1"/>
        <end position="27"/>
    </location>
</feature>
<organism evidence="2 3">
    <name type="scientific">Pholiota conissans</name>
    <dbReference type="NCBI Taxonomy" id="109636"/>
    <lineage>
        <taxon>Eukaryota</taxon>
        <taxon>Fungi</taxon>
        <taxon>Dikarya</taxon>
        <taxon>Basidiomycota</taxon>
        <taxon>Agaricomycotina</taxon>
        <taxon>Agaricomycetes</taxon>
        <taxon>Agaricomycetidae</taxon>
        <taxon>Agaricales</taxon>
        <taxon>Agaricineae</taxon>
        <taxon>Strophariaceae</taxon>
        <taxon>Pholiota</taxon>
    </lineage>
</organism>
<comment type="caution">
    <text evidence="2">The sequence shown here is derived from an EMBL/GenBank/DDBJ whole genome shotgun (WGS) entry which is preliminary data.</text>
</comment>
<sequence>MAEFRFDVALHCAVRITMLALPSISLAVPGDHAPSPSESYTNSGTSLQLGHTYWIHVPLSRLRVRRFPPATPTCEVCASLRANQFQFSDDPDFGHLISSARCSVPSKSPARFNIAIEETKSLKRRRGHGHRVLHT</sequence>
<keyword evidence="1" id="KW-0732">Signal</keyword>
<reference evidence="2" key="1">
    <citation type="submission" date="2020-11" db="EMBL/GenBank/DDBJ databases">
        <authorList>
            <consortium name="DOE Joint Genome Institute"/>
            <person name="Ahrendt S."/>
            <person name="Riley R."/>
            <person name="Andreopoulos W."/>
            <person name="Labutti K."/>
            <person name="Pangilinan J."/>
            <person name="Ruiz-Duenas F.J."/>
            <person name="Barrasa J.M."/>
            <person name="Sanchez-Garcia M."/>
            <person name="Camarero S."/>
            <person name="Miyauchi S."/>
            <person name="Serrano A."/>
            <person name="Linde D."/>
            <person name="Babiker R."/>
            <person name="Drula E."/>
            <person name="Ayuso-Fernandez I."/>
            <person name="Pacheco R."/>
            <person name="Padilla G."/>
            <person name="Ferreira P."/>
            <person name="Barriuso J."/>
            <person name="Kellner H."/>
            <person name="Castanera R."/>
            <person name="Alfaro M."/>
            <person name="Ramirez L."/>
            <person name="Pisabarro A.G."/>
            <person name="Kuo A."/>
            <person name="Tritt A."/>
            <person name="Lipzen A."/>
            <person name="He G."/>
            <person name="Yan M."/>
            <person name="Ng V."/>
            <person name="Cullen D."/>
            <person name="Martin F."/>
            <person name="Rosso M.-N."/>
            <person name="Henrissat B."/>
            <person name="Hibbett D."/>
            <person name="Martinez A.T."/>
            <person name="Grigoriev I.V."/>
        </authorList>
    </citation>
    <scope>NUCLEOTIDE SEQUENCE</scope>
    <source>
        <strain evidence="2">CIRM-BRFM 674</strain>
    </source>
</reference>
<proteinExistence type="predicted"/>
<protein>
    <recommendedName>
        <fullName evidence="4">Secreted protein</fullName>
    </recommendedName>
</protein>
<accession>A0A9P5YXM1</accession>
<dbReference type="AlphaFoldDB" id="A0A9P5YXM1"/>
<dbReference type="EMBL" id="MU155294">
    <property type="protein sequence ID" value="KAF9476429.1"/>
    <property type="molecule type" value="Genomic_DNA"/>
</dbReference>
<name>A0A9P5YXM1_9AGAR</name>
<evidence type="ECO:0000256" key="1">
    <source>
        <dbReference type="SAM" id="SignalP"/>
    </source>
</evidence>
<dbReference type="Proteomes" id="UP000807469">
    <property type="component" value="Unassembled WGS sequence"/>
</dbReference>
<evidence type="ECO:0000313" key="2">
    <source>
        <dbReference type="EMBL" id="KAF9476429.1"/>
    </source>
</evidence>
<gene>
    <name evidence="2" type="ORF">BDN70DRAFT_882393</name>
</gene>
<feature type="chain" id="PRO_5040412593" description="Secreted protein" evidence="1">
    <location>
        <begin position="28"/>
        <end position="135"/>
    </location>
</feature>
<keyword evidence="3" id="KW-1185">Reference proteome</keyword>
<evidence type="ECO:0008006" key="4">
    <source>
        <dbReference type="Google" id="ProtNLM"/>
    </source>
</evidence>